<dbReference type="PROSITE" id="PS51257">
    <property type="entry name" value="PROKAR_LIPOPROTEIN"/>
    <property type="match status" value="1"/>
</dbReference>
<protein>
    <recommendedName>
        <fullName evidence="4">Lipoprotein</fullName>
    </recommendedName>
</protein>
<evidence type="ECO:0000313" key="3">
    <source>
        <dbReference type="Proteomes" id="UP001267426"/>
    </source>
</evidence>
<keyword evidence="3" id="KW-1185">Reference proteome</keyword>
<name>A0ABU3BPZ0_9BACT</name>
<reference evidence="2 3" key="1">
    <citation type="submission" date="2023-09" db="EMBL/GenBank/DDBJ databases">
        <authorList>
            <person name="Rey-Velasco X."/>
        </authorList>
    </citation>
    <scope>NUCLEOTIDE SEQUENCE [LARGE SCALE GENOMIC DNA]</scope>
    <source>
        <strain evidence="2 3">F394</strain>
    </source>
</reference>
<organism evidence="2 3">
    <name type="scientific">Rubrivirga litoralis</name>
    <dbReference type="NCBI Taxonomy" id="3075598"/>
    <lineage>
        <taxon>Bacteria</taxon>
        <taxon>Pseudomonadati</taxon>
        <taxon>Rhodothermota</taxon>
        <taxon>Rhodothermia</taxon>
        <taxon>Rhodothermales</taxon>
        <taxon>Rubricoccaceae</taxon>
        <taxon>Rubrivirga</taxon>
    </lineage>
</organism>
<keyword evidence="1" id="KW-0732">Signal</keyword>
<dbReference type="RefSeq" id="WP_311662700.1">
    <property type="nucleotide sequence ID" value="NZ_JAVRHT010000011.1"/>
</dbReference>
<proteinExistence type="predicted"/>
<comment type="caution">
    <text evidence="2">The sequence shown here is derived from an EMBL/GenBank/DDBJ whole genome shotgun (WGS) entry which is preliminary data.</text>
</comment>
<dbReference type="EMBL" id="JAVRHT010000011">
    <property type="protein sequence ID" value="MDT0631357.1"/>
    <property type="molecule type" value="Genomic_DNA"/>
</dbReference>
<gene>
    <name evidence="2" type="ORF">RM540_06295</name>
</gene>
<accession>A0ABU3BPZ0</accession>
<sequence length="227" mass="24459">MLRPLALLLLAALALAACGTDAPVDPDQTVVVPEADVERFRADVFQETLDIDAALARLEGEAAGADSVVQAAYDPVLERLREQRRRFQVRVDSLRPAPRAAFDSTQTAILVQARGLREAVRRGRYDAAPSYAALQAAAGRGIAEVDERLVALRPYAAADTTGRFGRALDSLAADRDRLRERLRAYPDTSAAQFPPFRGAFTDRALDLDARVDSAATDTVGVDLGAGR</sequence>
<evidence type="ECO:0008006" key="4">
    <source>
        <dbReference type="Google" id="ProtNLM"/>
    </source>
</evidence>
<evidence type="ECO:0000313" key="2">
    <source>
        <dbReference type="EMBL" id="MDT0631357.1"/>
    </source>
</evidence>
<feature type="chain" id="PRO_5047454912" description="Lipoprotein" evidence="1">
    <location>
        <begin position="17"/>
        <end position="227"/>
    </location>
</feature>
<evidence type="ECO:0000256" key="1">
    <source>
        <dbReference type="SAM" id="SignalP"/>
    </source>
</evidence>
<feature type="signal peptide" evidence="1">
    <location>
        <begin position="1"/>
        <end position="16"/>
    </location>
</feature>
<dbReference type="Proteomes" id="UP001267426">
    <property type="component" value="Unassembled WGS sequence"/>
</dbReference>